<dbReference type="Proteomes" id="UP000028878">
    <property type="component" value="Unassembled WGS sequence"/>
</dbReference>
<keyword evidence="2" id="KW-1185">Reference proteome</keyword>
<name>A0A1L1PAS5_HYDIT</name>
<gene>
    <name evidence="1" type="ORF">BN948_01551</name>
</gene>
<evidence type="ECO:0008006" key="3">
    <source>
        <dbReference type="Google" id="ProtNLM"/>
    </source>
</evidence>
<proteinExistence type="predicted"/>
<reference evidence="2" key="1">
    <citation type="submission" date="2014-11" db="EMBL/GenBank/DDBJ databases">
        <title>Draft genome sequence of Hydrogenophaga intermedia S1.</title>
        <authorList>
            <person name="Gan H.M."/>
            <person name="Chew T.H."/>
            <person name="Stolz A."/>
        </authorList>
    </citation>
    <scope>NUCLEOTIDE SEQUENCE [LARGE SCALE GENOMIC DNA]</scope>
    <source>
        <strain evidence="2">S1</strain>
    </source>
</reference>
<dbReference type="AlphaFoldDB" id="A0A1L1PAS5"/>
<dbReference type="RefSeq" id="WP_009518150.1">
    <property type="nucleotide sequence ID" value="NZ_CCAE010000009.1"/>
</dbReference>
<organism evidence="1 2">
    <name type="scientific">Hydrogenophaga intermedia</name>
    <dbReference type="NCBI Taxonomy" id="65786"/>
    <lineage>
        <taxon>Bacteria</taxon>
        <taxon>Pseudomonadati</taxon>
        <taxon>Pseudomonadota</taxon>
        <taxon>Betaproteobacteria</taxon>
        <taxon>Burkholderiales</taxon>
        <taxon>Comamonadaceae</taxon>
        <taxon>Hydrogenophaga</taxon>
    </lineage>
</organism>
<accession>A0A1L1PAS5</accession>
<evidence type="ECO:0000313" key="1">
    <source>
        <dbReference type="EMBL" id="CDN87132.1"/>
    </source>
</evidence>
<evidence type="ECO:0000313" key="2">
    <source>
        <dbReference type="Proteomes" id="UP000028878"/>
    </source>
</evidence>
<protein>
    <recommendedName>
        <fullName evidence="3">N-acetyltransferase</fullName>
    </recommendedName>
</protein>
<sequence>MELRIDVELPAEAVDADLRRLQRRLRTPGDALHRCATLSSGLPGLVLRHREADGEHYVYVQDTTLDRLAGFTVFNRLIELDRRADRVLRGPHSRYAPAYRRRGVASAVYGWALDAGLCLISGPRQSPGAHALWRALARRHPLGFVSLRDKALHWLGTEVDTATLEDFHTRMVLLGAGWDLPRFLRESRCTGDQRIFCTSSGSTREAMWPQAPRT</sequence>
<dbReference type="EMBL" id="CCAE010000009">
    <property type="protein sequence ID" value="CDN87132.1"/>
    <property type="molecule type" value="Genomic_DNA"/>
</dbReference>